<dbReference type="Proteomes" id="UP000076482">
    <property type="component" value="Unassembled WGS sequence"/>
</dbReference>
<reference evidence="9 10" key="1">
    <citation type="submission" date="2015-09" db="EMBL/GenBank/DDBJ databases">
        <title>Bacillus cereus food isolates.</title>
        <authorList>
            <person name="Boekhorst J."/>
        </authorList>
    </citation>
    <scope>NUCLEOTIDE SEQUENCE [LARGE SCALE GENOMIC DNA]</scope>
    <source>
        <strain evidence="9 10">B4088</strain>
    </source>
</reference>
<keyword evidence="4 8" id="KW-0812">Transmembrane</keyword>
<evidence type="ECO:0000256" key="6">
    <source>
        <dbReference type="ARBA" id="ARBA00023136"/>
    </source>
</evidence>
<evidence type="ECO:0000256" key="4">
    <source>
        <dbReference type="ARBA" id="ARBA00022692"/>
    </source>
</evidence>
<evidence type="ECO:0000256" key="2">
    <source>
        <dbReference type="ARBA" id="ARBA00022475"/>
    </source>
</evidence>
<feature type="transmembrane region" description="Helical" evidence="8">
    <location>
        <begin position="192"/>
        <end position="213"/>
    </location>
</feature>
<protein>
    <submittedName>
        <fullName evidence="9">Undecaprenyl-phosphate N-acetylglucosaminyl 1-phosphate transferase</fullName>
    </submittedName>
</protein>
<comment type="cofactor">
    <cofactor evidence="7">
        <name>Mg(2+)</name>
        <dbReference type="ChEBI" id="CHEBI:18420"/>
    </cofactor>
</comment>
<evidence type="ECO:0000313" key="10">
    <source>
        <dbReference type="Proteomes" id="UP000076482"/>
    </source>
</evidence>
<feature type="transmembrane region" description="Helical" evidence="8">
    <location>
        <begin position="57"/>
        <end position="76"/>
    </location>
</feature>
<proteinExistence type="predicted"/>
<name>A0A164P6R1_BACCE</name>
<dbReference type="GO" id="GO:0005886">
    <property type="term" value="C:plasma membrane"/>
    <property type="evidence" value="ECO:0007669"/>
    <property type="project" value="UniProtKB-SubCell"/>
</dbReference>
<keyword evidence="2" id="KW-1003">Cell membrane</keyword>
<sequence>MGGLAIFGSFVLSYGSLLFFTDFAFYKINMAVIIGGSIIVLTGIVDDLYQISPKKKMLGQFAAAMVVVLLDVRLEFINLPFLAEPIHFGWLSYPITIFWIIGITNAVNLIDGLDGLAAGVSAIAASSLAVISFLMGNVFIATLCIAFVGSLLGFLYYNFHPAKIFMGDAGSLFLGFFLSVVSLIGFKQVTVVTFAIPVLLLAIPISDTFYAMVRRKINKLPISAPDKNHLHHRLLALGFSHRKTVLTIYCMSAVFSACAILMTQVALWVSIVVFFVYLVVFHFVAECLGMMKTDSTLAKWMQRIRHIRQ</sequence>
<evidence type="ECO:0000256" key="7">
    <source>
        <dbReference type="PIRSR" id="PIRSR600715-1"/>
    </source>
</evidence>
<gene>
    <name evidence="9" type="ORF">B4088_2452</name>
</gene>
<evidence type="ECO:0000256" key="3">
    <source>
        <dbReference type="ARBA" id="ARBA00022679"/>
    </source>
</evidence>
<dbReference type="PANTHER" id="PTHR22926">
    <property type="entry name" value="PHOSPHO-N-ACETYLMURAMOYL-PENTAPEPTIDE-TRANSFERASE"/>
    <property type="match status" value="1"/>
</dbReference>
<feature type="binding site" evidence="7">
    <location>
        <position position="168"/>
    </location>
    <ligand>
        <name>Mg(2+)</name>
        <dbReference type="ChEBI" id="CHEBI:18420"/>
    </ligand>
</feature>
<keyword evidence="6 8" id="KW-0472">Membrane</keyword>
<keyword evidence="3 9" id="KW-0808">Transferase</keyword>
<accession>A0A164P6R1</accession>
<dbReference type="CDD" id="cd06853">
    <property type="entry name" value="GT_WecA_like"/>
    <property type="match status" value="1"/>
</dbReference>
<dbReference type="GO" id="GO:0071555">
    <property type="term" value="P:cell wall organization"/>
    <property type="evidence" value="ECO:0007669"/>
    <property type="project" value="TreeGrafter"/>
</dbReference>
<feature type="transmembrane region" description="Helical" evidence="8">
    <location>
        <begin position="25"/>
        <end position="45"/>
    </location>
</feature>
<dbReference type="AlphaFoldDB" id="A0A164P6R1"/>
<feature type="transmembrane region" description="Helical" evidence="8">
    <location>
        <begin position="139"/>
        <end position="157"/>
    </location>
</feature>
<feature type="transmembrane region" description="Helical" evidence="8">
    <location>
        <begin position="88"/>
        <end position="108"/>
    </location>
</feature>
<keyword evidence="7" id="KW-0460">Magnesium</keyword>
<feature type="binding site" evidence="7">
    <location>
        <position position="108"/>
    </location>
    <ligand>
        <name>Mg(2+)</name>
        <dbReference type="ChEBI" id="CHEBI:18420"/>
    </ligand>
</feature>
<dbReference type="PANTHER" id="PTHR22926:SF3">
    <property type="entry name" value="UNDECAPRENYL-PHOSPHATE ALPHA-N-ACETYLGLUCOSAMINYL 1-PHOSPHATE TRANSFERASE"/>
    <property type="match status" value="1"/>
</dbReference>
<dbReference type="PROSITE" id="PS01348">
    <property type="entry name" value="MRAY_2"/>
    <property type="match status" value="1"/>
</dbReference>
<dbReference type="GO" id="GO:0009103">
    <property type="term" value="P:lipopolysaccharide biosynthetic process"/>
    <property type="evidence" value="ECO:0007669"/>
    <property type="project" value="TreeGrafter"/>
</dbReference>
<dbReference type="InterPro" id="IPR000715">
    <property type="entry name" value="Glycosyl_transferase_4"/>
</dbReference>
<dbReference type="Pfam" id="PF00953">
    <property type="entry name" value="Glycos_transf_4"/>
    <property type="match status" value="1"/>
</dbReference>
<evidence type="ECO:0000313" key="9">
    <source>
        <dbReference type="EMBL" id="KZD66336.1"/>
    </source>
</evidence>
<feature type="transmembrane region" description="Helical" evidence="8">
    <location>
        <begin position="115"/>
        <end position="133"/>
    </location>
</feature>
<dbReference type="GO" id="GO:0046872">
    <property type="term" value="F:metal ion binding"/>
    <property type="evidence" value="ECO:0007669"/>
    <property type="project" value="UniProtKB-KW"/>
</dbReference>
<keyword evidence="5 8" id="KW-1133">Transmembrane helix</keyword>
<evidence type="ECO:0000256" key="8">
    <source>
        <dbReference type="SAM" id="Phobius"/>
    </source>
</evidence>
<evidence type="ECO:0000256" key="1">
    <source>
        <dbReference type="ARBA" id="ARBA00004651"/>
    </source>
</evidence>
<dbReference type="PATRIC" id="fig|1396.535.peg.4413"/>
<organism evidence="9 10">
    <name type="scientific">Bacillus cereus</name>
    <dbReference type="NCBI Taxonomy" id="1396"/>
    <lineage>
        <taxon>Bacteria</taxon>
        <taxon>Bacillati</taxon>
        <taxon>Bacillota</taxon>
        <taxon>Bacilli</taxon>
        <taxon>Bacillales</taxon>
        <taxon>Bacillaceae</taxon>
        <taxon>Bacillus</taxon>
        <taxon>Bacillus cereus group</taxon>
    </lineage>
</organism>
<dbReference type="GO" id="GO:0044038">
    <property type="term" value="P:cell wall macromolecule biosynthetic process"/>
    <property type="evidence" value="ECO:0007669"/>
    <property type="project" value="TreeGrafter"/>
</dbReference>
<feature type="transmembrane region" description="Helical" evidence="8">
    <location>
        <begin position="244"/>
        <end position="262"/>
    </location>
</feature>
<evidence type="ECO:0000256" key="5">
    <source>
        <dbReference type="ARBA" id="ARBA00022989"/>
    </source>
</evidence>
<dbReference type="EMBL" id="LJKE01000043">
    <property type="protein sequence ID" value="KZD66336.1"/>
    <property type="molecule type" value="Genomic_DNA"/>
</dbReference>
<dbReference type="GO" id="GO:0016780">
    <property type="term" value="F:phosphotransferase activity, for other substituted phosphate groups"/>
    <property type="evidence" value="ECO:0007669"/>
    <property type="project" value="InterPro"/>
</dbReference>
<keyword evidence="7" id="KW-0479">Metal-binding</keyword>
<comment type="caution">
    <text evidence="9">The sequence shown here is derived from an EMBL/GenBank/DDBJ whole genome shotgun (WGS) entry which is preliminary data.</text>
</comment>
<comment type="subcellular location">
    <subcellularLocation>
        <location evidence="1">Cell membrane</location>
        <topology evidence="1">Multi-pass membrane protein</topology>
    </subcellularLocation>
</comment>
<feature type="transmembrane region" description="Helical" evidence="8">
    <location>
        <begin position="169"/>
        <end position="186"/>
    </location>
</feature>
<dbReference type="InterPro" id="IPR018480">
    <property type="entry name" value="PNAcMuramoyl-5peptid_Trfase_CS"/>
</dbReference>
<feature type="transmembrane region" description="Helical" evidence="8">
    <location>
        <begin position="268"/>
        <end position="291"/>
    </location>
</feature>